<reference evidence="5 6" key="1">
    <citation type="submission" date="2018-06" db="EMBL/GenBank/DDBJ databases">
        <title>Paenibacillus montanisoli sp. nov., isolated from mountain area soil.</title>
        <authorList>
            <person name="Wu M."/>
        </authorList>
    </citation>
    <scope>NUCLEOTIDE SEQUENCE [LARGE SCALE GENOMIC DNA]</scope>
    <source>
        <strain evidence="5 6">RA17</strain>
    </source>
</reference>
<dbReference type="EMBL" id="QLUW01000003">
    <property type="protein sequence ID" value="RAP75244.1"/>
    <property type="molecule type" value="Genomic_DNA"/>
</dbReference>
<dbReference type="InterPro" id="IPR037923">
    <property type="entry name" value="HTH-like"/>
</dbReference>
<dbReference type="Pfam" id="PF12833">
    <property type="entry name" value="HTH_18"/>
    <property type="match status" value="1"/>
</dbReference>
<dbReference type="Proteomes" id="UP000249260">
    <property type="component" value="Unassembled WGS sequence"/>
</dbReference>
<dbReference type="Pfam" id="PF02311">
    <property type="entry name" value="AraC_binding"/>
    <property type="match status" value="1"/>
</dbReference>
<keyword evidence="2" id="KW-0238">DNA-binding</keyword>
<feature type="domain" description="HTH araC/xylS-type" evidence="4">
    <location>
        <begin position="173"/>
        <end position="270"/>
    </location>
</feature>
<protein>
    <recommendedName>
        <fullName evidence="4">HTH araC/xylS-type domain-containing protein</fullName>
    </recommendedName>
</protein>
<evidence type="ECO:0000256" key="3">
    <source>
        <dbReference type="ARBA" id="ARBA00023163"/>
    </source>
</evidence>
<dbReference type="InterPro" id="IPR009057">
    <property type="entry name" value="Homeodomain-like_sf"/>
</dbReference>
<evidence type="ECO:0000313" key="5">
    <source>
        <dbReference type="EMBL" id="RAP75244.1"/>
    </source>
</evidence>
<dbReference type="Gene3D" id="1.10.10.60">
    <property type="entry name" value="Homeodomain-like"/>
    <property type="match status" value="2"/>
</dbReference>
<dbReference type="SMART" id="SM00342">
    <property type="entry name" value="HTH_ARAC"/>
    <property type="match status" value="1"/>
</dbReference>
<gene>
    <name evidence="5" type="ORF">DL346_17880</name>
</gene>
<evidence type="ECO:0000256" key="1">
    <source>
        <dbReference type="ARBA" id="ARBA00023015"/>
    </source>
</evidence>
<sequence length="279" mass="32563">MKHSYRTIIQNYFHRFQAEISIAAFSAPKPGLAMDQESEFYRLWYIKSGEGKLTQNGRVYATKPGQLLLLPPGKQTFVAGHEKPNSLYWCNFRASIWDMEIFDLLKLPIIVEPKEQVYLRTQFERLIDVYRSSQITRELRLRSALFDLMALYLDYSGISEESLKQVEPLEKIERVLEYIEEHLSEPIGVDELAKLAYLHPNYFIGYFKNIVGFAPTQYVNIRRIERAKQLLESPECNISEVAAMVGMQNHYLSRMFKQHAGVTPSRYRQIYMGKNQGKS</sequence>
<dbReference type="InterPro" id="IPR018062">
    <property type="entry name" value="HTH_AraC-typ_CS"/>
</dbReference>
<dbReference type="PANTHER" id="PTHR43280">
    <property type="entry name" value="ARAC-FAMILY TRANSCRIPTIONAL REGULATOR"/>
    <property type="match status" value="1"/>
</dbReference>
<keyword evidence="6" id="KW-1185">Reference proteome</keyword>
<dbReference type="SUPFAM" id="SSF51215">
    <property type="entry name" value="Regulatory protein AraC"/>
    <property type="match status" value="1"/>
</dbReference>
<dbReference type="SUPFAM" id="SSF46689">
    <property type="entry name" value="Homeodomain-like"/>
    <property type="match status" value="2"/>
</dbReference>
<comment type="caution">
    <text evidence="5">The sequence shown here is derived from an EMBL/GenBank/DDBJ whole genome shotgun (WGS) entry which is preliminary data.</text>
</comment>
<evidence type="ECO:0000256" key="2">
    <source>
        <dbReference type="ARBA" id="ARBA00023125"/>
    </source>
</evidence>
<dbReference type="PROSITE" id="PS01124">
    <property type="entry name" value="HTH_ARAC_FAMILY_2"/>
    <property type="match status" value="1"/>
</dbReference>
<name>A0A328U5E1_9BACL</name>
<dbReference type="AlphaFoldDB" id="A0A328U5E1"/>
<dbReference type="RefSeq" id="WP_112883508.1">
    <property type="nucleotide sequence ID" value="NZ_QLUW01000003.1"/>
</dbReference>
<dbReference type="GO" id="GO:0003700">
    <property type="term" value="F:DNA-binding transcription factor activity"/>
    <property type="evidence" value="ECO:0007669"/>
    <property type="project" value="InterPro"/>
</dbReference>
<dbReference type="PROSITE" id="PS00041">
    <property type="entry name" value="HTH_ARAC_FAMILY_1"/>
    <property type="match status" value="1"/>
</dbReference>
<dbReference type="PANTHER" id="PTHR43280:SF2">
    <property type="entry name" value="HTH-TYPE TRANSCRIPTIONAL REGULATOR EXSA"/>
    <property type="match status" value="1"/>
</dbReference>
<evidence type="ECO:0000313" key="6">
    <source>
        <dbReference type="Proteomes" id="UP000249260"/>
    </source>
</evidence>
<evidence type="ECO:0000259" key="4">
    <source>
        <dbReference type="PROSITE" id="PS01124"/>
    </source>
</evidence>
<dbReference type="OrthoDB" id="9780667at2"/>
<organism evidence="5 6">
    <name type="scientific">Paenibacillus montanisoli</name>
    <dbReference type="NCBI Taxonomy" id="2081970"/>
    <lineage>
        <taxon>Bacteria</taxon>
        <taxon>Bacillati</taxon>
        <taxon>Bacillota</taxon>
        <taxon>Bacilli</taxon>
        <taxon>Bacillales</taxon>
        <taxon>Paenibacillaceae</taxon>
        <taxon>Paenibacillus</taxon>
    </lineage>
</organism>
<keyword evidence="3" id="KW-0804">Transcription</keyword>
<dbReference type="InterPro" id="IPR018060">
    <property type="entry name" value="HTH_AraC"/>
</dbReference>
<accession>A0A328U5E1</accession>
<dbReference type="InterPro" id="IPR003313">
    <property type="entry name" value="AraC-bd"/>
</dbReference>
<dbReference type="Gene3D" id="2.60.120.280">
    <property type="entry name" value="Regulatory protein AraC"/>
    <property type="match status" value="1"/>
</dbReference>
<keyword evidence="1" id="KW-0805">Transcription regulation</keyword>
<dbReference type="GO" id="GO:0043565">
    <property type="term" value="F:sequence-specific DNA binding"/>
    <property type="evidence" value="ECO:0007669"/>
    <property type="project" value="InterPro"/>
</dbReference>
<proteinExistence type="predicted"/>